<dbReference type="SUPFAM" id="SSF51445">
    <property type="entry name" value="(Trans)glycosidases"/>
    <property type="match status" value="1"/>
</dbReference>
<dbReference type="SUPFAM" id="SSF51011">
    <property type="entry name" value="Glycosyl hydrolase domain"/>
    <property type="match status" value="1"/>
</dbReference>
<gene>
    <name evidence="4" type="ORF">D4A47_12975</name>
</gene>
<keyword evidence="1 4" id="KW-0378">Hydrolase</keyword>
<dbReference type="GO" id="GO:0016798">
    <property type="term" value="F:hydrolase activity, acting on glycosyl bonds"/>
    <property type="evidence" value="ECO:0007669"/>
    <property type="project" value="UniProtKB-KW"/>
</dbReference>
<name>A0A498CJ73_9FIRM</name>
<dbReference type="Gene3D" id="3.90.400.10">
    <property type="entry name" value="Oligo-1,6-glucosidase, Domain 2"/>
    <property type="match status" value="1"/>
</dbReference>
<dbReference type="Gene3D" id="3.20.20.80">
    <property type="entry name" value="Glycosidases"/>
    <property type="match status" value="1"/>
</dbReference>
<keyword evidence="2" id="KW-0326">Glycosidase</keyword>
<dbReference type="InterPro" id="IPR017853">
    <property type="entry name" value="GH"/>
</dbReference>
<keyword evidence="5" id="KW-1185">Reference proteome</keyword>
<evidence type="ECO:0000256" key="2">
    <source>
        <dbReference type="ARBA" id="ARBA00023295"/>
    </source>
</evidence>
<sequence length="641" mass="72001">MSSGQAVKSFWQPDSICIGVDLVSTFLFDSRDDRCKTPFGAVPTDDVVTFRVFLPISYQLREPALLVYKADRWDSPERIPMHYEASDGVSCSYTCIFYSPDPQLYFYLFEVAGVNGKMRIARDQDGFGVLLPQGGEMWQLTVYDKAMRAPEFMKNGILYQIFPDRFCASGGAKSGVPSDRRLHRDWYELPEYLPDRNGEVTNSDYFGGDLRGITQKLTYLKSMGVGTIYLNPIFEAHSNHRYNTADFLRIDPLLGTEEDLRELCARAKALGIRVILDGVFNHTGADSVYFNKKRRYGNGGAYNDPQSPYRSWYEFTNYPNGYQSWWGFQELPNLNERDPSYGEFICGENGVLRKWLADGISGWRLDVADELPDEFLDRVTACVKGADPDAAVIGEVWEDASTKVAYGIRRRYFLGGQLDSVMNYPFRDAIIAYVRHGDCNRLYSTLLSILEHYPKPVLDVLMNSLSTHDIERAITALAGEPISGGRDWQAHNNTLSPEKYALGKKLFMLASVIQYMLPGVPCLYYGDEAGLYGYKDPFNRTCYPWGREDPELIQFFRTLGAIRSGCPALSSGSFSAVSFTPEVVSFLRDCGGESYYVAVNRTPSEQPAVLPMEFKDAAVLYGSLGAGGLLPPYGAAILVLR</sequence>
<dbReference type="PANTHER" id="PTHR10357">
    <property type="entry name" value="ALPHA-AMYLASE FAMILY MEMBER"/>
    <property type="match status" value="1"/>
</dbReference>
<dbReference type="EMBL" id="RCHT01000043">
    <property type="protein sequence ID" value="RLL07677.1"/>
    <property type="molecule type" value="Genomic_DNA"/>
</dbReference>
<dbReference type="SMART" id="SM00642">
    <property type="entry name" value="Aamy"/>
    <property type="match status" value="1"/>
</dbReference>
<evidence type="ECO:0000313" key="4">
    <source>
        <dbReference type="EMBL" id="RLL07677.1"/>
    </source>
</evidence>
<evidence type="ECO:0000256" key="1">
    <source>
        <dbReference type="ARBA" id="ARBA00022801"/>
    </source>
</evidence>
<reference evidence="4 5" key="1">
    <citation type="submission" date="2018-10" db="EMBL/GenBank/DDBJ databases">
        <title>Anaerotruncus faecis sp. nov., isolated from human feces.</title>
        <authorList>
            <person name="Wang Y.-J."/>
        </authorList>
    </citation>
    <scope>NUCLEOTIDE SEQUENCE [LARGE SCALE GENOMIC DNA]</scope>
    <source>
        <strain evidence="4 5">22A2-44</strain>
    </source>
</reference>
<dbReference type="Pfam" id="PF00128">
    <property type="entry name" value="Alpha-amylase"/>
    <property type="match status" value="1"/>
</dbReference>
<protein>
    <submittedName>
        <fullName evidence="4">Glycoside hydrolase family 13 protein</fullName>
    </submittedName>
</protein>
<evidence type="ECO:0000259" key="3">
    <source>
        <dbReference type="SMART" id="SM00642"/>
    </source>
</evidence>
<organism evidence="4 5">
    <name type="scientific">Anaerotruncus massiliensis</name>
    <name type="common">ex Liu et al. 2021</name>
    <dbReference type="NCBI Taxonomy" id="2321404"/>
    <lineage>
        <taxon>Bacteria</taxon>
        <taxon>Bacillati</taxon>
        <taxon>Bacillota</taxon>
        <taxon>Clostridia</taxon>
        <taxon>Eubacteriales</taxon>
        <taxon>Oscillospiraceae</taxon>
        <taxon>Anaerotruncus</taxon>
    </lineage>
</organism>
<dbReference type="GO" id="GO:0005975">
    <property type="term" value="P:carbohydrate metabolic process"/>
    <property type="evidence" value="ECO:0007669"/>
    <property type="project" value="InterPro"/>
</dbReference>
<dbReference type="InterPro" id="IPR006047">
    <property type="entry name" value="GH13_cat_dom"/>
</dbReference>
<dbReference type="PANTHER" id="PTHR10357:SF210">
    <property type="entry name" value="MALTODEXTRIN GLUCOSIDASE"/>
    <property type="match status" value="1"/>
</dbReference>
<dbReference type="Proteomes" id="UP000276301">
    <property type="component" value="Unassembled WGS sequence"/>
</dbReference>
<comment type="caution">
    <text evidence="4">The sequence shown here is derived from an EMBL/GenBank/DDBJ whole genome shotgun (WGS) entry which is preliminary data.</text>
</comment>
<dbReference type="AlphaFoldDB" id="A0A498CJ73"/>
<feature type="domain" description="Glycosyl hydrolase family 13 catalytic" evidence="3">
    <location>
        <begin position="160"/>
        <end position="563"/>
    </location>
</feature>
<evidence type="ECO:0000313" key="5">
    <source>
        <dbReference type="Proteomes" id="UP000276301"/>
    </source>
</evidence>
<dbReference type="CDD" id="cd11338">
    <property type="entry name" value="AmyAc_CMD"/>
    <property type="match status" value="1"/>
</dbReference>
<proteinExistence type="predicted"/>
<accession>A0A498CJ73</accession>
<dbReference type="InterPro" id="IPR045857">
    <property type="entry name" value="O16G_dom_2"/>
</dbReference>